<evidence type="ECO:0000313" key="7">
    <source>
        <dbReference type="Proteomes" id="UP000005234"/>
    </source>
</evidence>
<dbReference type="InterPro" id="IPR005330">
    <property type="entry name" value="MHYT_dom"/>
</dbReference>
<keyword evidence="2" id="KW-0812">Transmembrane</keyword>
<dbReference type="InterPro" id="IPR029787">
    <property type="entry name" value="Nucleotide_cyclase"/>
</dbReference>
<evidence type="ECO:0000313" key="6">
    <source>
        <dbReference type="EMBL" id="AFC86634.1"/>
    </source>
</evidence>
<reference evidence="6" key="1">
    <citation type="submission" date="2012-02" db="EMBL/GenBank/DDBJ databases">
        <title>The complete genome of Frateuria aurantia DSM 6220.</title>
        <authorList>
            <consortium name="US DOE Joint Genome Institute (JGI-PGF)"/>
            <person name="Lucas S."/>
            <person name="Copeland A."/>
            <person name="Lapidus A."/>
            <person name="Glavina del Rio T."/>
            <person name="Dalin E."/>
            <person name="Tice H."/>
            <person name="Bruce D."/>
            <person name="Goodwin L."/>
            <person name="Pitluck S."/>
            <person name="Peters L."/>
            <person name="Ovchinnikova G."/>
            <person name="Teshima H."/>
            <person name="Kyrpides N."/>
            <person name="Mavromatis K."/>
            <person name="Ivanova N."/>
            <person name="Brettin T."/>
            <person name="Detter J.C."/>
            <person name="Han C."/>
            <person name="Larimer F."/>
            <person name="Land M."/>
            <person name="Hauser L."/>
            <person name="Markowitz V."/>
            <person name="Cheng J.-F."/>
            <person name="Hugenholtz P."/>
            <person name="Woyke T."/>
            <person name="Wu D."/>
            <person name="Brambilla E."/>
            <person name="Klenk H.-P."/>
            <person name="Eisen J.A."/>
        </authorList>
    </citation>
    <scope>NUCLEOTIDE SEQUENCE</scope>
    <source>
        <strain evidence="6">DSM 6220</strain>
    </source>
</reference>
<dbReference type="STRING" id="767434.Fraau_2258"/>
<dbReference type="Pfam" id="PF00563">
    <property type="entry name" value="EAL"/>
    <property type="match status" value="1"/>
</dbReference>
<dbReference type="FunFam" id="3.30.70.270:FF:000001">
    <property type="entry name" value="Diguanylate cyclase domain protein"/>
    <property type="match status" value="1"/>
</dbReference>
<dbReference type="PANTHER" id="PTHR44757:SF2">
    <property type="entry name" value="BIOFILM ARCHITECTURE MAINTENANCE PROTEIN MBAA"/>
    <property type="match status" value="1"/>
</dbReference>
<feature type="transmembrane region" description="Helical" evidence="2">
    <location>
        <begin position="6"/>
        <end position="25"/>
    </location>
</feature>
<keyword evidence="7" id="KW-1185">Reference proteome</keyword>
<dbReference type="eggNOG" id="COG5001">
    <property type="taxonomic scope" value="Bacteria"/>
</dbReference>
<sequence>MQSSFDVSLVVLSVLVAALASYTVLDLSSRIVSMHDGRRRTGWLLGGALAMGAGIWSMHFIGMLAFSLPIHVAYDPWITMTSLGLAVGVSYFALHVMARPELRYRPLLGSALLMAAGICSMHYTGMAAMRMLPGIEYRPGLVLLSILIAVVASVAALSAARCLNKASARGLLPKRVAVACVMAVAITGMHYTGMAAARFPPGSICGVVHGLSTQGLVLPVTLVVVLLLIMTLLSSWMDASNQRLEGSVDQLSGQMVRLAALDMLTELPNRRTLMEGIERIIQAEGAQQEPFAVLFMDLDGFKTINDSLGHAVGDEVLKAFATRLQQCVRKSDMVARLGGDEFVVVIHQLRSVEAVTRIVESMLARMREGNWHDGVSLQVIPSVGIALYPQDGESVDVLLKNADIAMYEAKRGGRGTYRFFDWSMNQAATRILKIQQGLHEATTHGWFKLHYQPKFSADGRRLQGAEALLRYTHPELGVISPQEFIGIAERSGLIVQIGEWVVREACRQLRSWQLQNIGPLKLAINLSPRQLIQPDLLQGVLAIVKQEAVEPAWLMFEITETVAMQDAAHTVETIHAFQQAGFDVAIDDFGTGYSSLAYLQRFRVRQLKIDGFFTQGLDAAGEEGEAIVSAIIALAHSLGMDVVAEGVETATQLEKLKSLQCDQIQGFLLGRPMPAEAFAEKIEGWLAVA</sequence>
<dbReference type="InterPro" id="IPR001633">
    <property type="entry name" value="EAL_dom"/>
</dbReference>
<dbReference type="GO" id="GO:0003824">
    <property type="term" value="F:catalytic activity"/>
    <property type="evidence" value="ECO:0007669"/>
    <property type="project" value="UniProtKB-ARBA"/>
</dbReference>
<feature type="domain" description="GGDEF" evidence="4">
    <location>
        <begin position="289"/>
        <end position="422"/>
    </location>
</feature>
<gene>
    <name evidence="6" type="ordered locus">Fraau_2258</name>
</gene>
<dbReference type="InterPro" id="IPR052155">
    <property type="entry name" value="Biofilm_reg_signaling"/>
</dbReference>
<name>H8L555_FRAAD</name>
<dbReference type="InterPro" id="IPR035919">
    <property type="entry name" value="EAL_sf"/>
</dbReference>
<dbReference type="PROSITE" id="PS50887">
    <property type="entry name" value="GGDEF"/>
    <property type="match status" value="1"/>
</dbReference>
<dbReference type="PROSITE" id="PS50883">
    <property type="entry name" value="EAL"/>
    <property type="match status" value="1"/>
</dbReference>
<dbReference type="Proteomes" id="UP000005234">
    <property type="component" value="Chromosome"/>
</dbReference>
<evidence type="ECO:0000259" key="4">
    <source>
        <dbReference type="PROSITE" id="PS50887"/>
    </source>
</evidence>
<dbReference type="SUPFAM" id="SSF141868">
    <property type="entry name" value="EAL domain-like"/>
    <property type="match status" value="1"/>
</dbReference>
<proteinExistence type="predicted"/>
<dbReference type="NCBIfam" id="TIGR00254">
    <property type="entry name" value="GGDEF"/>
    <property type="match status" value="1"/>
</dbReference>
<feature type="domain" description="MHYT" evidence="5">
    <location>
        <begin position="5"/>
        <end position="200"/>
    </location>
</feature>
<dbReference type="SUPFAM" id="SSF55073">
    <property type="entry name" value="Nucleotide cyclase"/>
    <property type="match status" value="1"/>
</dbReference>
<dbReference type="SMART" id="SM00052">
    <property type="entry name" value="EAL"/>
    <property type="match status" value="1"/>
</dbReference>
<evidence type="ECO:0000259" key="3">
    <source>
        <dbReference type="PROSITE" id="PS50883"/>
    </source>
</evidence>
<dbReference type="OrthoDB" id="9804951at2"/>
<feature type="transmembrane region" description="Helical" evidence="2">
    <location>
        <begin position="176"/>
        <end position="196"/>
    </location>
</feature>
<evidence type="ECO:0000256" key="2">
    <source>
        <dbReference type="PROSITE-ProRule" id="PRU00244"/>
    </source>
</evidence>
<accession>H8L555</accession>
<dbReference type="HOGENOM" id="CLU_000445_70_49_6"/>
<dbReference type="Pfam" id="PF03707">
    <property type="entry name" value="MHYT"/>
    <property type="match status" value="2"/>
</dbReference>
<dbReference type="InterPro" id="IPR043128">
    <property type="entry name" value="Rev_trsase/Diguanyl_cyclase"/>
</dbReference>
<keyword evidence="2" id="KW-0472">Membrane</keyword>
<dbReference type="CDD" id="cd01948">
    <property type="entry name" value="EAL"/>
    <property type="match status" value="1"/>
</dbReference>
<keyword evidence="2" id="KW-1133">Transmembrane helix</keyword>
<dbReference type="KEGG" id="fau:Fraau_2258"/>
<dbReference type="CDD" id="cd01949">
    <property type="entry name" value="GGDEF"/>
    <property type="match status" value="1"/>
</dbReference>
<feature type="transmembrane region" description="Helical" evidence="2">
    <location>
        <begin position="76"/>
        <end position="94"/>
    </location>
</feature>
<dbReference type="Gene3D" id="3.30.70.270">
    <property type="match status" value="1"/>
</dbReference>
<evidence type="ECO:0000259" key="5">
    <source>
        <dbReference type="PROSITE" id="PS50924"/>
    </source>
</evidence>
<dbReference type="SMART" id="SM00267">
    <property type="entry name" value="GGDEF"/>
    <property type="match status" value="1"/>
</dbReference>
<dbReference type="InterPro" id="IPR000160">
    <property type="entry name" value="GGDEF_dom"/>
</dbReference>
<protein>
    <submittedName>
        <fullName evidence="6">Diguanylate cyclase (GGDEF) domain-containing protein</fullName>
    </submittedName>
</protein>
<dbReference type="eggNOG" id="COG3300">
    <property type="taxonomic scope" value="Bacteria"/>
</dbReference>
<feature type="transmembrane region" description="Helical" evidence="2">
    <location>
        <begin position="141"/>
        <end position="164"/>
    </location>
</feature>
<dbReference type="PANTHER" id="PTHR44757">
    <property type="entry name" value="DIGUANYLATE CYCLASE DGCP"/>
    <property type="match status" value="1"/>
</dbReference>
<dbReference type="EMBL" id="CP003350">
    <property type="protein sequence ID" value="AFC86634.1"/>
    <property type="molecule type" value="Genomic_DNA"/>
</dbReference>
<organism evidence="6 7">
    <name type="scientific">Frateuria aurantia (strain ATCC 33424 / DSM 6220 / KCTC 2777 / LMG 1558 / NBRC 3245 / NCIMB 13370)</name>
    <name type="common">Acetobacter aurantius</name>
    <dbReference type="NCBI Taxonomy" id="767434"/>
    <lineage>
        <taxon>Bacteria</taxon>
        <taxon>Pseudomonadati</taxon>
        <taxon>Pseudomonadota</taxon>
        <taxon>Gammaproteobacteria</taxon>
        <taxon>Lysobacterales</taxon>
        <taxon>Rhodanobacteraceae</taxon>
        <taxon>Frateuria</taxon>
    </lineage>
</organism>
<dbReference type="PROSITE" id="PS50924">
    <property type="entry name" value="MHYT"/>
    <property type="match status" value="1"/>
</dbReference>
<feature type="transmembrane region" description="Helical" evidence="2">
    <location>
        <begin position="106"/>
        <end position="129"/>
    </location>
</feature>
<dbReference type="GO" id="GO:0016020">
    <property type="term" value="C:membrane"/>
    <property type="evidence" value="ECO:0007669"/>
    <property type="project" value="UniProtKB-UniRule"/>
</dbReference>
<feature type="transmembrane region" description="Helical" evidence="2">
    <location>
        <begin position="216"/>
        <end position="237"/>
    </location>
</feature>
<dbReference type="AlphaFoldDB" id="H8L555"/>
<dbReference type="Pfam" id="PF00990">
    <property type="entry name" value="GGDEF"/>
    <property type="match status" value="1"/>
</dbReference>
<comment type="cofactor">
    <cofactor evidence="1">
        <name>Mg(2+)</name>
        <dbReference type="ChEBI" id="CHEBI:18420"/>
    </cofactor>
</comment>
<feature type="domain" description="EAL" evidence="3">
    <location>
        <begin position="431"/>
        <end position="686"/>
    </location>
</feature>
<feature type="transmembrane region" description="Helical" evidence="2">
    <location>
        <begin position="45"/>
        <end position="70"/>
    </location>
</feature>
<dbReference type="Gene3D" id="3.20.20.450">
    <property type="entry name" value="EAL domain"/>
    <property type="match status" value="1"/>
</dbReference>
<evidence type="ECO:0000256" key="1">
    <source>
        <dbReference type="ARBA" id="ARBA00001946"/>
    </source>
</evidence>